<dbReference type="GO" id="GO:0008168">
    <property type="term" value="F:methyltransferase activity"/>
    <property type="evidence" value="ECO:0007669"/>
    <property type="project" value="UniProtKB-KW"/>
</dbReference>
<evidence type="ECO:0000256" key="1">
    <source>
        <dbReference type="ARBA" id="ARBA00022603"/>
    </source>
</evidence>
<evidence type="ECO:0000313" key="5">
    <source>
        <dbReference type="EMBL" id="KRH92593.1"/>
    </source>
</evidence>
<keyword evidence="1 5" id="KW-0489">Methyltransferase</keyword>
<dbReference type="GO" id="GO:0005737">
    <property type="term" value="C:cytoplasm"/>
    <property type="evidence" value="ECO:0007669"/>
    <property type="project" value="TreeGrafter"/>
</dbReference>
<evidence type="ECO:0000313" key="6">
    <source>
        <dbReference type="Proteomes" id="UP000051530"/>
    </source>
</evidence>
<evidence type="ECO:0000259" key="4">
    <source>
        <dbReference type="Pfam" id="PF25904"/>
    </source>
</evidence>
<feature type="non-terminal residue" evidence="5">
    <location>
        <position position="474"/>
    </location>
</feature>
<dbReference type="InterPro" id="IPR059073">
    <property type="entry name" value="TRMT11_N"/>
</dbReference>
<name>A0A0R0M0R8_9MICR</name>
<keyword evidence="3" id="KW-0175">Coiled coil</keyword>
<dbReference type="Proteomes" id="UP000051530">
    <property type="component" value="Unassembled WGS sequence"/>
</dbReference>
<reference evidence="5 6" key="1">
    <citation type="submission" date="2015-07" db="EMBL/GenBank/DDBJ databases">
        <title>The genome of Pseudoloma neurophilia, a relevant intracellular parasite of the zebrafish.</title>
        <authorList>
            <person name="Ndikumana S."/>
            <person name="Pelin A."/>
            <person name="Sanders J."/>
            <person name="Corradi N."/>
        </authorList>
    </citation>
    <scope>NUCLEOTIDE SEQUENCE [LARGE SCALE GENOMIC DNA]</scope>
    <source>
        <strain evidence="5 6">MK1</strain>
    </source>
</reference>
<proteinExistence type="predicted"/>
<dbReference type="OrthoDB" id="2191663at2759"/>
<dbReference type="PANTHER" id="PTHR13370:SF3">
    <property type="entry name" value="TRNA (GUANINE(10)-N2)-METHYLTRANSFERASE HOMOLOG"/>
    <property type="match status" value="1"/>
</dbReference>
<dbReference type="PANTHER" id="PTHR13370">
    <property type="entry name" value="RNA METHYLASE-RELATED"/>
    <property type="match status" value="1"/>
</dbReference>
<dbReference type="GO" id="GO:0032259">
    <property type="term" value="P:methylation"/>
    <property type="evidence" value="ECO:0007669"/>
    <property type="project" value="UniProtKB-KW"/>
</dbReference>
<protein>
    <submittedName>
        <fullName evidence="5">Putative RNA methylase</fullName>
    </submittedName>
</protein>
<feature type="domain" description="tRNA (guanine(10)-N(2))-methyltransferase TRMT11 N-terminal" evidence="4">
    <location>
        <begin position="22"/>
        <end position="106"/>
    </location>
</feature>
<dbReference type="EMBL" id="LGUB01000810">
    <property type="protein sequence ID" value="KRH92593.1"/>
    <property type="molecule type" value="Genomic_DNA"/>
</dbReference>
<keyword evidence="2" id="KW-0808">Transferase</keyword>
<evidence type="ECO:0000256" key="2">
    <source>
        <dbReference type="ARBA" id="ARBA00022679"/>
    </source>
</evidence>
<keyword evidence="6" id="KW-1185">Reference proteome</keyword>
<dbReference type="VEuPathDB" id="MicrosporidiaDB:M153_41680001424"/>
<accession>A0A0R0M0R8</accession>
<dbReference type="Pfam" id="PF25904">
    <property type="entry name" value="Tmrp11_N"/>
    <property type="match status" value="1"/>
</dbReference>
<gene>
    <name evidence="5" type="ORF">M153_41680001424</name>
</gene>
<organism evidence="5 6">
    <name type="scientific">Pseudoloma neurophilia</name>
    <dbReference type="NCBI Taxonomy" id="146866"/>
    <lineage>
        <taxon>Eukaryota</taxon>
        <taxon>Fungi</taxon>
        <taxon>Fungi incertae sedis</taxon>
        <taxon>Microsporidia</taxon>
        <taxon>Pseudoloma</taxon>
    </lineage>
</organism>
<evidence type="ECO:0000256" key="3">
    <source>
        <dbReference type="SAM" id="Coils"/>
    </source>
</evidence>
<sequence length="474" mass="55772">MTDNWLFNFNKNSRKSENLNFYLVTFADTHEQFRLIEIFNCLSKYDQVIYSDIKQPFCILKISENTIKLIKRAVFVKNISLLLYVENLSLKYKNIEQNITNDIEKTTESHLSIFKHDNLIKNVINFSKYFNPKSCAGKIVTHKCYYLQRDDFFKALDPIISQKVDLKTPDLIYKLSVFLNDKSDLERTFFFSLDIGLFTIRKHILNLKIPDRLFIGRTTMDPEIAMWMYNMLSKNTNDFTEIKEQNSVSNDKWPINQLSQFIRQNFSISDIENVVIDPFCGSAGLLLLPSILNDFVIGSDINRHEMIGKNKYEICENKTLDENLKAQVDNFINLRSKSDKIHSYEEHCMLKFGSKEKTTNQKNKTLDQKEKTLDQKEKTLDHKEKTLDRKEKLELKVPEPLFFIQDLPGTRTCLQNTNVLSNFYQYNTSDKVISFFNLDIADLKQFFQNYEIIHQKNHLPIEKILNGLKNDIVN</sequence>
<dbReference type="AlphaFoldDB" id="A0A0R0M0R8"/>
<comment type="caution">
    <text evidence="5">The sequence shown here is derived from an EMBL/GenBank/DDBJ whole genome shotgun (WGS) entry which is preliminary data.</text>
</comment>
<feature type="coiled-coil region" evidence="3">
    <location>
        <begin position="359"/>
        <end position="393"/>
    </location>
</feature>